<dbReference type="Pfam" id="PF00400">
    <property type="entry name" value="WD40"/>
    <property type="match status" value="2"/>
</dbReference>
<evidence type="ECO:0000313" key="5">
    <source>
        <dbReference type="Proteomes" id="UP000620124"/>
    </source>
</evidence>
<gene>
    <name evidence="4" type="ORF">MVEN_02572800</name>
</gene>
<dbReference type="InterPro" id="IPR015943">
    <property type="entry name" value="WD40/YVTN_repeat-like_dom_sf"/>
</dbReference>
<dbReference type="Gene3D" id="2.130.10.10">
    <property type="entry name" value="YVTN repeat-like/Quinoprotein amine dehydrogenase"/>
    <property type="match status" value="1"/>
</dbReference>
<comment type="caution">
    <text evidence="4">The sequence shown here is derived from an EMBL/GenBank/DDBJ whole genome shotgun (WGS) entry which is preliminary data.</text>
</comment>
<dbReference type="InterPro" id="IPR001680">
    <property type="entry name" value="WD40_rpt"/>
</dbReference>
<dbReference type="Proteomes" id="UP000620124">
    <property type="component" value="Unassembled WGS sequence"/>
</dbReference>
<organism evidence="4 5">
    <name type="scientific">Mycena venus</name>
    <dbReference type="NCBI Taxonomy" id="2733690"/>
    <lineage>
        <taxon>Eukaryota</taxon>
        <taxon>Fungi</taxon>
        <taxon>Dikarya</taxon>
        <taxon>Basidiomycota</taxon>
        <taxon>Agaricomycotina</taxon>
        <taxon>Agaricomycetes</taxon>
        <taxon>Agaricomycetidae</taxon>
        <taxon>Agaricales</taxon>
        <taxon>Marasmiineae</taxon>
        <taxon>Mycenaceae</taxon>
        <taxon>Mycena</taxon>
    </lineage>
</organism>
<name>A0A8H6TZ59_9AGAR</name>
<evidence type="ECO:0000256" key="1">
    <source>
        <dbReference type="ARBA" id="ARBA00022574"/>
    </source>
</evidence>
<keyword evidence="3" id="KW-0472">Membrane</keyword>
<dbReference type="AlphaFoldDB" id="A0A8H6TZ59"/>
<dbReference type="OrthoDB" id="2654453at2759"/>
<accession>A0A8H6TZ59</accession>
<dbReference type="EMBL" id="JACAZI010000038">
    <property type="protein sequence ID" value="KAF7328153.1"/>
    <property type="molecule type" value="Genomic_DNA"/>
</dbReference>
<keyword evidence="3" id="KW-0812">Transmembrane</keyword>
<sequence length="379" mass="41827">MRPSLHSTAIKPNSKHQEYLFHGTLVGHTGALVCIAATEDGKLAASGGTDGTCVWNLEKDSPLERPSSSGSRGATTYLLWVRREEEPAEILIFGTQLGLLVCWKQASPLAFEERNTRPLTGDAEVTGLDFDPATNRLLACNRNSIVACFTIERGTLALQPVFSVAMTNVLLKAIAFGEYVNNEKEVLVFGMYDGRIYSLRGTTGEVLRSRETRGLIGNASVNVRKGIYCLNDPFQGIALYRLDDDRRAKTFEVTRKRNSARVRQVCFANDAGFVVSGSDHGKIYVFDRWSNNKIVDELNVGNADWVQTITSTDVNNVSTILGARSREQDGANNILVWKKAKTKKRINGTAIWGQLVSILHVVLVLGALLFLYQNLSLRT</sequence>
<keyword evidence="2" id="KW-0677">Repeat</keyword>
<feature type="transmembrane region" description="Helical" evidence="3">
    <location>
        <begin position="351"/>
        <end position="372"/>
    </location>
</feature>
<dbReference type="InterPro" id="IPR036322">
    <property type="entry name" value="WD40_repeat_dom_sf"/>
</dbReference>
<evidence type="ECO:0000313" key="4">
    <source>
        <dbReference type="EMBL" id="KAF7328153.1"/>
    </source>
</evidence>
<proteinExistence type="predicted"/>
<dbReference type="SUPFAM" id="SSF50978">
    <property type="entry name" value="WD40 repeat-like"/>
    <property type="match status" value="1"/>
</dbReference>
<dbReference type="PANTHER" id="PTHR19857">
    <property type="entry name" value="MITOCHONDRIAL DIVISION PROTEIN 1-RELATED"/>
    <property type="match status" value="1"/>
</dbReference>
<evidence type="ECO:0000256" key="3">
    <source>
        <dbReference type="SAM" id="Phobius"/>
    </source>
</evidence>
<protein>
    <submittedName>
        <fullName evidence="4">WD40 repeat-like protein</fullName>
    </submittedName>
</protein>
<evidence type="ECO:0000256" key="2">
    <source>
        <dbReference type="ARBA" id="ARBA00022737"/>
    </source>
</evidence>
<keyword evidence="5" id="KW-1185">Reference proteome</keyword>
<keyword evidence="1" id="KW-0853">WD repeat</keyword>
<dbReference type="InterPro" id="IPR051179">
    <property type="entry name" value="WD_repeat_multifunction"/>
</dbReference>
<dbReference type="SMART" id="SM00320">
    <property type="entry name" value="WD40"/>
    <property type="match status" value="3"/>
</dbReference>
<keyword evidence="3" id="KW-1133">Transmembrane helix</keyword>
<reference evidence="4" key="1">
    <citation type="submission" date="2020-05" db="EMBL/GenBank/DDBJ databases">
        <title>Mycena genomes resolve the evolution of fungal bioluminescence.</title>
        <authorList>
            <person name="Tsai I.J."/>
        </authorList>
    </citation>
    <scope>NUCLEOTIDE SEQUENCE</scope>
    <source>
        <strain evidence="4">CCC161011</strain>
    </source>
</reference>